<evidence type="ECO:0000256" key="4">
    <source>
        <dbReference type="ARBA" id="ARBA00022989"/>
    </source>
</evidence>
<organism evidence="9 10">
    <name type="scientific">Arachnia propionica</name>
    <dbReference type="NCBI Taxonomy" id="1750"/>
    <lineage>
        <taxon>Bacteria</taxon>
        <taxon>Bacillati</taxon>
        <taxon>Actinomycetota</taxon>
        <taxon>Actinomycetes</taxon>
        <taxon>Propionibacteriales</taxon>
        <taxon>Propionibacteriaceae</taxon>
        <taxon>Arachnia</taxon>
    </lineage>
</organism>
<comment type="similarity">
    <text evidence="6">Belongs to the ABC-4 integral membrane protein family.</text>
</comment>
<evidence type="ECO:0000313" key="10">
    <source>
        <dbReference type="Proteomes" id="UP000280819"/>
    </source>
</evidence>
<dbReference type="RefSeq" id="WP_124844279.1">
    <property type="nucleotide sequence ID" value="NZ_RQZG01000006.1"/>
</dbReference>
<dbReference type="InterPro" id="IPR003838">
    <property type="entry name" value="ABC3_permease_C"/>
</dbReference>
<evidence type="ECO:0000256" key="7">
    <source>
        <dbReference type="SAM" id="Phobius"/>
    </source>
</evidence>
<keyword evidence="2" id="KW-1003">Cell membrane</keyword>
<sequence>MRPVDLLREAFTAARCSPVPSALVALVVAATACVALVTVGRQAALEADLARDLAGPNARTLTVTDVNGSKTLSPAAVAVLRNLSTVEAVVGSNTPVDVVNGAVGEPKVALVGLVGDIERAVTLTRGRLPRTPGEAVVSIEVQRRLGLAEPVGFLNGPNGRQWAIVGSFTPQAPFQELASMAVTTVTDDQPLRQVKTLSAGIEVTAATQNAALGIVAAGANKLSVDSPLAAAAAGQLVERQITGFGRSLLLLILGAGGFFVAVVVLADVLIRRRDLGRRRTLGITRADLVALVALRTAVPAGIGALGGMTLGVGLGALWGQVPGLDFALAVAVLACLTTLLAAIPPAVLAANRDPVAVMRTA</sequence>
<evidence type="ECO:0000313" key="9">
    <source>
        <dbReference type="EMBL" id="RRD05456.1"/>
    </source>
</evidence>
<evidence type="ECO:0000256" key="1">
    <source>
        <dbReference type="ARBA" id="ARBA00004651"/>
    </source>
</evidence>
<proteinExistence type="inferred from homology"/>
<feature type="domain" description="ABC3 transporter permease C-terminal" evidence="8">
    <location>
        <begin position="248"/>
        <end position="343"/>
    </location>
</feature>
<accession>A0A3P1T9C2</accession>
<dbReference type="GO" id="GO:0022857">
    <property type="term" value="F:transmembrane transporter activity"/>
    <property type="evidence" value="ECO:0007669"/>
    <property type="project" value="TreeGrafter"/>
</dbReference>
<evidence type="ECO:0000256" key="2">
    <source>
        <dbReference type="ARBA" id="ARBA00022475"/>
    </source>
</evidence>
<dbReference type="InterPro" id="IPR050250">
    <property type="entry name" value="Macrolide_Exporter_MacB"/>
</dbReference>
<dbReference type="EMBL" id="RQZG01000006">
    <property type="protein sequence ID" value="RRD05456.1"/>
    <property type="molecule type" value="Genomic_DNA"/>
</dbReference>
<evidence type="ECO:0000256" key="5">
    <source>
        <dbReference type="ARBA" id="ARBA00023136"/>
    </source>
</evidence>
<dbReference type="PANTHER" id="PTHR30572">
    <property type="entry name" value="MEMBRANE COMPONENT OF TRANSPORTER-RELATED"/>
    <property type="match status" value="1"/>
</dbReference>
<evidence type="ECO:0000259" key="8">
    <source>
        <dbReference type="Pfam" id="PF02687"/>
    </source>
</evidence>
<comment type="caution">
    <text evidence="9">The sequence shown here is derived from an EMBL/GenBank/DDBJ whole genome shotgun (WGS) entry which is preliminary data.</text>
</comment>
<feature type="transmembrane region" description="Helical" evidence="7">
    <location>
        <begin position="21"/>
        <end position="40"/>
    </location>
</feature>
<dbReference type="PROSITE" id="PS51257">
    <property type="entry name" value="PROKAR_LIPOPROTEIN"/>
    <property type="match status" value="1"/>
</dbReference>
<feature type="transmembrane region" description="Helical" evidence="7">
    <location>
        <begin position="326"/>
        <end position="350"/>
    </location>
</feature>
<evidence type="ECO:0000256" key="6">
    <source>
        <dbReference type="ARBA" id="ARBA00038076"/>
    </source>
</evidence>
<dbReference type="PANTHER" id="PTHR30572:SF4">
    <property type="entry name" value="ABC TRANSPORTER PERMEASE YTRF"/>
    <property type="match status" value="1"/>
</dbReference>
<gene>
    <name evidence="9" type="ORF">EII34_06925</name>
</gene>
<keyword evidence="5 7" id="KW-0472">Membrane</keyword>
<keyword evidence="4 7" id="KW-1133">Transmembrane helix</keyword>
<dbReference type="AlphaFoldDB" id="A0A3P1T9C2"/>
<dbReference type="GO" id="GO:0005886">
    <property type="term" value="C:plasma membrane"/>
    <property type="evidence" value="ECO:0007669"/>
    <property type="project" value="UniProtKB-SubCell"/>
</dbReference>
<dbReference type="Proteomes" id="UP000280819">
    <property type="component" value="Unassembled WGS sequence"/>
</dbReference>
<dbReference type="OrthoDB" id="4859440at2"/>
<keyword evidence="3 7" id="KW-0812">Transmembrane</keyword>
<evidence type="ECO:0000256" key="3">
    <source>
        <dbReference type="ARBA" id="ARBA00022692"/>
    </source>
</evidence>
<reference evidence="9 10" key="1">
    <citation type="submission" date="2018-11" db="EMBL/GenBank/DDBJ databases">
        <title>Genomes From Bacteria Associated with the Canine Oral Cavity: a Test Case for Automated Genome-Based Taxonomic Assignment.</title>
        <authorList>
            <person name="Coil D.A."/>
            <person name="Jospin G."/>
            <person name="Darling A.E."/>
            <person name="Wallis C."/>
            <person name="Davis I.J."/>
            <person name="Harris S."/>
            <person name="Eisen J.A."/>
            <person name="Holcombe L.J."/>
            <person name="O'Flynn C."/>
        </authorList>
    </citation>
    <scope>NUCLEOTIDE SEQUENCE [LARGE SCALE GENOMIC DNA]</scope>
    <source>
        <strain evidence="9 10">OH887_COT-365</strain>
    </source>
</reference>
<name>A0A3P1T9C2_9ACTN</name>
<comment type="subcellular location">
    <subcellularLocation>
        <location evidence="1">Cell membrane</location>
        <topology evidence="1">Multi-pass membrane protein</topology>
    </subcellularLocation>
</comment>
<protein>
    <submittedName>
        <fullName evidence="9">Permease</fullName>
    </submittedName>
</protein>
<dbReference type="Pfam" id="PF02687">
    <property type="entry name" value="FtsX"/>
    <property type="match status" value="1"/>
</dbReference>
<feature type="transmembrane region" description="Helical" evidence="7">
    <location>
        <begin position="248"/>
        <end position="270"/>
    </location>
</feature>
<feature type="transmembrane region" description="Helical" evidence="7">
    <location>
        <begin position="291"/>
        <end position="314"/>
    </location>
</feature>